<dbReference type="Gene3D" id="3.50.50.60">
    <property type="entry name" value="FAD/NAD(P)-binding domain"/>
    <property type="match status" value="1"/>
</dbReference>
<evidence type="ECO:0000313" key="4">
    <source>
        <dbReference type="Proteomes" id="UP000321124"/>
    </source>
</evidence>
<evidence type="ECO:0000256" key="2">
    <source>
        <dbReference type="PIRSR" id="PIRSR011396-2"/>
    </source>
</evidence>
<keyword evidence="2" id="KW-0547">Nucleotide-binding</keyword>
<evidence type="ECO:0000256" key="1">
    <source>
        <dbReference type="PIRSR" id="PIRSR011396-1"/>
    </source>
</evidence>
<accession>A0A5B8R1H3</accession>
<feature type="binding site" evidence="2">
    <location>
        <position position="347"/>
    </location>
    <ligand>
        <name>FAD</name>
        <dbReference type="ChEBI" id="CHEBI:57692"/>
    </ligand>
</feature>
<dbReference type="GO" id="GO:0004497">
    <property type="term" value="F:monooxygenase activity"/>
    <property type="evidence" value="ECO:0007669"/>
    <property type="project" value="InterPro"/>
</dbReference>
<feature type="active site" evidence="1">
    <location>
        <position position="78"/>
    </location>
</feature>
<dbReference type="PIRSF" id="PIRSF011396">
    <property type="entry name" value="Trp_halogenase"/>
    <property type="match status" value="1"/>
</dbReference>
<name>A0A5B8R1H3_9GAMM</name>
<reference evidence="3 4" key="1">
    <citation type="journal article" date="2019" name="Ecotoxicol. Environ. Saf.">
        <title>Microbial characterization of heavy metal resistant bacterial strains isolated from an electroplating wastewater treatment plant.</title>
        <authorList>
            <person name="Cai X."/>
            <person name="Zheng X."/>
            <person name="Zhang D."/>
            <person name="Iqbal W."/>
            <person name="Liu C."/>
            <person name="Yang B."/>
            <person name="Zhao X."/>
            <person name="Lu X."/>
            <person name="Mao Y."/>
        </authorList>
    </citation>
    <scope>NUCLEOTIDE SEQUENCE [LARGE SCALE GENOMIC DNA]</scope>
    <source>
        <strain evidence="3 4">Ni1-3</strain>
    </source>
</reference>
<dbReference type="Proteomes" id="UP000321124">
    <property type="component" value="Chromosome"/>
</dbReference>
<dbReference type="SUPFAM" id="SSF51905">
    <property type="entry name" value="FAD/NAD(P)-binding domain"/>
    <property type="match status" value="1"/>
</dbReference>
<dbReference type="InterPro" id="IPR033856">
    <property type="entry name" value="Trp_halogen"/>
</dbReference>
<proteinExistence type="predicted"/>
<dbReference type="KEGG" id="sdeo:D0436_16960"/>
<gene>
    <name evidence="3" type="ORF">D0436_16960</name>
</gene>
<dbReference type="Pfam" id="PF04820">
    <property type="entry name" value="Trp_halogenase"/>
    <property type="match status" value="1"/>
</dbReference>
<protein>
    <submittedName>
        <fullName evidence="3">Tryptophan 7-halogenase</fullName>
    </submittedName>
</protein>
<dbReference type="InterPro" id="IPR006905">
    <property type="entry name" value="Flavin_halogenase"/>
</dbReference>
<dbReference type="InterPro" id="IPR050816">
    <property type="entry name" value="Flavin-dep_Halogenase_NPB"/>
</dbReference>
<dbReference type="GO" id="GO:0000166">
    <property type="term" value="F:nucleotide binding"/>
    <property type="evidence" value="ECO:0007669"/>
    <property type="project" value="UniProtKB-KW"/>
</dbReference>
<feature type="binding site" evidence="2">
    <location>
        <position position="78"/>
    </location>
    <ligand>
        <name>7-chloro-L-tryptophan</name>
        <dbReference type="ChEBI" id="CHEBI:58713"/>
    </ligand>
</feature>
<evidence type="ECO:0000313" key="3">
    <source>
        <dbReference type="EMBL" id="QDZ92006.1"/>
    </source>
</evidence>
<feature type="binding site" evidence="2">
    <location>
        <position position="343"/>
    </location>
    <ligand>
        <name>L-tryptophan</name>
        <dbReference type="ChEBI" id="CHEBI:57912"/>
    </ligand>
</feature>
<dbReference type="RefSeq" id="WP_023267606.1">
    <property type="nucleotide sequence ID" value="NZ_BSOL01000011.1"/>
</dbReference>
<keyword evidence="2" id="KW-0274">FAD</keyword>
<dbReference type="InterPro" id="IPR036188">
    <property type="entry name" value="FAD/NAD-bd_sf"/>
</dbReference>
<dbReference type="EMBL" id="CP031775">
    <property type="protein sequence ID" value="QDZ92006.1"/>
    <property type="molecule type" value="Genomic_DNA"/>
</dbReference>
<organism evidence="3 4">
    <name type="scientific">Shewanella decolorationis</name>
    <dbReference type="NCBI Taxonomy" id="256839"/>
    <lineage>
        <taxon>Bacteria</taxon>
        <taxon>Pseudomonadati</taxon>
        <taxon>Pseudomonadota</taxon>
        <taxon>Gammaproteobacteria</taxon>
        <taxon>Alteromonadales</taxon>
        <taxon>Shewanellaceae</taxon>
        <taxon>Shewanella</taxon>
    </lineage>
</organism>
<keyword evidence="2" id="KW-0285">Flavoprotein</keyword>
<dbReference type="PANTHER" id="PTHR43747:SF4">
    <property type="entry name" value="FLAVIN-DEPENDENT TRYPTOPHAN HALOGENASE"/>
    <property type="match status" value="1"/>
</dbReference>
<sequence>MTIRKIAIIGGGTSGWLAANHLGRVLQGGSELSITLIESPDIPIIGVGEGTVPSIRKSLQSFGISESEFIRACDVTFKQSIKFVNWLDKARHGKDNFYHHLFDIINLQGVDTVSAWLVEKQGDFADYVSPQHLVCEAAKAPKLITTPEYAGVLGYAYHLNAAKFAKLLAKNAIEKFNVEHIFSTVQDVRLGDDGAISSLQTEQGTLSFDFYIDCSGFESILLAKALKVPFISKAHQLFIDTALVAQIPTQPTDIIPPYTQATAHQAGWIWDIALTQRRGTGFVYSSAHMAQSEVERKFDHYLGGKLADVPHRKIPMTVGHRQQFWVKNCVALGLAQGFLEPIEATSILLTDFSARFLAERFPANIDDVDYLAKRFNDTVGYAWERVVEFAKLHYCLSDRTDSAFWLDNQRQETIPEGLKQRLELWKSYSPIAEDFPSKFEVFNLDNYLYVLYGMKYQTNLRGGSSATQASLNMYMNKMSKVKQQMLDGLPEHRELLDKICIYGLQSI</sequence>
<feature type="binding site" evidence="2">
    <location>
        <position position="334"/>
    </location>
    <ligand>
        <name>FAD</name>
        <dbReference type="ChEBI" id="CHEBI:57692"/>
    </ligand>
</feature>
<dbReference type="AlphaFoldDB" id="A0A5B8R1H3"/>
<dbReference type="PANTHER" id="PTHR43747">
    <property type="entry name" value="FAD-BINDING PROTEIN"/>
    <property type="match status" value="1"/>
</dbReference>
<feature type="binding site" evidence="2">
    <location>
        <position position="185"/>
    </location>
    <ligand>
        <name>FAD</name>
        <dbReference type="ChEBI" id="CHEBI:57692"/>
    </ligand>
</feature>